<dbReference type="EMBL" id="JBHRZF010000114">
    <property type="protein sequence ID" value="MFC3860989.1"/>
    <property type="molecule type" value="Genomic_DNA"/>
</dbReference>
<evidence type="ECO:0000313" key="2">
    <source>
        <dbReference type="EMBL" id="MFC3860989.1"/>
    </source>
</evidence>
<reference evidence="3" key="1">
    <citation type="journal article" date="2019" name="Int. J. Syst. Evol. Microbiol.">
        <title>The Global Catalogue of Microorganisms (GCM) 10K type strain sequencing project: providing services to taxonomists for standard genome sequencing and annotation.</title>
        <authorList>
            <consortium name="The Broad Institute Genomics Platform"/>
            <consortium name="The Broad Institute Genome Sequencing Center for Infectious Disease"/>
            <person name="Wu L."/>
            <person name="Ma J."/>
        </authorList>
    </citation>
    <scope>NUCLEOTIDE SEQUENCE [LARGE SCALE GENOMIC DNA]</scope>
    <source>
        <strain evidence="3">CCTCC AB 2013263</strain>
    </source>
</reference>
<comment type="caution">
    <text evidence="2">The sequence shown here is derived from an EMBL/GenBank/DDBJ whole genome shotgun (WGS) entry which is preliminary data.</text>
</comment>
<feature type="compositionally biased region" description="Basic and acidic residues" evidence="1">
    <location>
        <begin position="7"/>
        <end position="28"/>
    </location>
</feature>
<name>A0ABV8A6C2_9DEIO</name>
<feature type="compositionally biased region" description="Basic and acidic residues" evidence="1">
    <location>
        <begin position="37"/>
        <end position="58"/>
    </location>
</feature>
<accession>A0ABV8A6C2</accession>
<dbReference type="Proteomes" id="UP001595748">
    <property type="component" value="Unassembled WGS sequence"/>
</dbReference>
<organism evidence="2 3">
    <name type="scientific">Deinococcus antarcticus</name>
    <dbReference type="NCBI Taxonomy" id="1298767"/>
    <lineage>
        <taxon>Bacteria</taxon>
        <taxon>Thermotogati</taxon>
        <taxon>Deinococcota</taxon>
        <taxon>Deinococci</taxon>
        <taxon>Deinococcales</taxon>
        <taxon>Deinococcaceae</taxon>
        <taxon>Deinococcus</taxon>
    </lineage>
</organism>
<feature type="region of interest" description="Disordered" evidence="1">
    <location>
        <begin position="1"/>
        <end position="58"/>
    </location>
</feature>
<proteinExistence type="predicted"/>
<keyword evidence="3" id="KW-1185">Reference proteome</keyword>
<sequence length="58" mass="6366">MTQNDKSTADPRNIEKKPQPQPKDDRTTPETPVSDKQVPKDGTGEHGRPTDDSDPGHS</sequence>
<dbReference type="RefSeq" id="WP_380077442.1">
    <property type="nucleotide sequence ID" value="NZ_JBHRZF010000114.1"/>
</dbReference>
<evidence type="ECO:0000256" key="1">
    <source>
        <dbReference type="SAM" id="MobiDB-lite"/>
    </source>
</evidence>
<gene>
    <name evidence="2" type="ORF">ACFOPQ_09475</name>
</gene>
<protein>
    <submittedName>
        <fullName evidence="2">Uncharacterized protein</fullName>
    </submittedName>
</protein>
<evidence type="ECO:0000313" key="3">
    <source>
        <dbReference type="Proteomes" id="UP001595748"/>
    </source>
</evidence>